<organism evidence="1 2">
    <name type="scientific">Atopobium deltae</name>
    <dbReference type="NCBI Taxonomy" id="1393034"/>
    <lineage>
        <taxon>Bacteria</taxon>
        <taxon>Bacillati</taxon>
        <taxon>Actinomycetota</taxon>
        <taxon>Coriobacteriia</taxon>
        <taxon>Coriobacteriales</taxon>
        <taxon>Atopobiaceae</taxon>
        <taxon>Atopobium</taxon>
    </lineage>
</organism>
<dbReference type="AlphaFoldDB" id="A0A133XXM6"/>
<reference evidence="2" key="1">
    <citation type="submission" date="2016-01" db="EMBL/GenBank/DDBJ databases">
        <authorList>
            <person name="Mitreva M."/>
            <person name="Pepin K.H."/>
            <person name="Mihindukulasuriya K.A."/>
            <person name="Fulton R."/>
            <person name="Fronick C."/>
            <person name="O'Laughlin M."/>
            <person name="Miner T."/>
            <person name="Herter B."/>
            <person name="Rosa B.A."/>
            <person name="Cordes M."/>
            <person name="Tomlinson C."/>
            <person name="Wollam A."/>
            <person name="Palsikar V.B."/>
            <person name="Mardis E.R."/>
            <person name="Wilson R.K."/>
        </authorList>
    </citation>
    <scope>NUCLEOTIDE SEQUENCE [LARGE SCALE GENOMIC DNA]</scope>
    <source>
        <strain evidence="2">DNF00019</strain>
    </source>
</reference>
<dbReference type="Proteomes" id="UP000070675">
    <property type="component" value="Unassembled WGS sequence"/>
</dbReference>
<gene>
    <name evidence="1" type="ORF">HMPREF3192_00069</name>
</gene>
<keyword evidence="2" id="KW-1185">Reference proteome</keyword>
<name>A0A133XXM6_9ACTN</name>
<proteinExistence type="predicted"/>
<dbReference type="EMBL" id="LSCR01000001">
    <property type="protein sequence ID" value="KXB35664.1"/>
    <property type="molecule type" value="Genomic_DNA"/>
</dbReference>
<dbReference type="RefSeq" id="WP_156422800.1">
    <property type="nucleotide sequence ID" value="NZ_KQ959483.1"/>
</dbReference>
<evidence type="ECO:0000313" key="2">
    <source>
        <dbReference type="Proteomes" id="UP000070675"/>
    </source>
</evidence>
<accession>A0A133XXM6</accession>
<evidence type="ECO:0000313" key="1">
    <source>
        <dbReference type="EMBL" id="KXB35664.1"/>
    </source>
</evidence>
<dbReference type="PATRIC" id="fig|1393034.3.peg.65"/>
<comment type="caution">
    <text evidence="1">The sequence shown here is derived from an EMBL/GenBank/DDBJ whole genome shotgun (WGS) entry which is preliminary data.</text>
</comment>
<protein>
    <submittedName>
        <fullName evidence="1">Uncharacterized protein</fullName>
    </submittedName>
</protein>
<sequence>MNISAVVDGVRKETKTEKIIKASEDGRCGHSGIGCFAWSSRHGSSVERLCGRQKRG</sequence>